<dbReference type="RefSeq" id="WP_379748094.1">
    <property type="nucleotide sequence ID" value="NZ_JBHTCP010000013.1"/>
</dbReference>
<keyword evidence="3" id="KW-0326">Glycosidase</keyword>
<dbReference type="CDD" id="cd02857">
    <property type="entry name" value="E_set_CDase_PDE_N"/>
    <property type="match status" value="1"/>
</dbReference>
<dbReference type="InterPro" id="IPR004185">
    <property type="entry name" value="Glyco_hydro_13_lg-like_dom"/>
</dbReference>
<dbReference type="SMART" id="SM00642">
    <property type="entry name" value="Aamy"/>
    <property type="match status" value="1"/>
</dbReference>
<dbReference type="EMBL" id="JBHTCP010000013">
    <property type="protein sequence ID" value="MFC7371484.1"/>
    <property type="molecule type" value="Genomic_DNA"/>
</dbReference>
<dbReference type="InterPro" id="IPR054409">
    <property type="entry name" value="X25_BaPul-like"/>
</dbReference>
<feature type="domain" description="CBM20" evidence="7">
    <location>
        <begin position="1230"/>
        <end position="1327"/>
    </location>
</feature>
<dbReference type="CDD" id="cd00063">
    <property type="entry name" value="FN3"/>
    <property type="match status" value="1"/>
</dbReference>
<dbReference type="InterPro" id="IPR013780">
    <property type="entry name" value="Glyco_hydro_b"/>
</dbReference>
<sequence>MKRKNVRRVMSWVLLLTLFVQAFATPALFPQSSPQAKAEGRTVTLVGNLQNELGAAGDWDPADSKTLMAQQPDGKYKLTGTLPAGSYEYKIAINGSWDENYGAGGVKGGDNYKLTLDKETAVTFIYDDTTHKVTIPVALPESDLPRIVGDIQPELKAGGEWSPAESTAILKDADGDNVYTFTANVPKGKHEFKILLGSSWDKPAYPQDNVKLAVLKDASISFFYNHDTKAVYTDYDPGVPDGSVQSDKLYHDTWNNAYRTPFGAVKAGDQVKLRLQAKKGDLTGAKAYVRNYNSGSTKVLNMEYAGFLELDGKEVELWETVVTPSEKGVYGYKFIARDGDSTKEYGEDTKEGGTGSAADTNAGLFQMTVFDPAYKTPDWMKESVVYQIFPDRFNNGNKKNDKAKTTARGLEPIEHQQWNNLPDNPRQAEDPDYKGDKIWSNDFFGGDIAGIQQKLDYIQSLGVNTLYLNPIAHAASNHKYDASDFKAIDPMFGTPEEFKAFTKELKKRKMHLILDGVFNHVGDDSIYFDRYSKYKTVGAYEYWSAVYDLVNKGTSEEAAKKQVEAKLTKEGQTFSPYGFHNWFNIDNEKVNGVYKYQAWWGFDSLPEIESIPGKAVDYNSELNNEKFADYIMYDDDSVAKSWLDRGASGWRLDVANEVDTEFWREFRDELKTGGDNDPLILGEIWDDASKYFLGDQYDSVMNYRFRGALIDYLKNGNAEGAESQLNAVFEDYPQEAFYALMNLMGSHDTPRAAFVLGNGTDTYERAELDKKYDHELGLKRLKLAAVLQMGYAGAPTVYYGDEAGVTGSKDPDDRRTYPWGKEDKTLIKHYQNIGKVRSEHQELFSYGKLHHLYAKGDVMAYGRTHKKDAAIVVTNRGNEAKTIELNVADLLVNNLELKDQLDKTYKARVSEGKLSITVPAMTGRMLVTERSENNKRPDSVKGIKAVEGSHSATLEWKGSAKSYAVYQTTVSGAFYKKIGETKGNTFTVNDLDNGRKYYFAIAAIDKNGNESVKKETAKAVIPHVELKTGNYSIQNVTKLADGALDLSQSQAVTVDIFIKGETEKEEAEGLLGRLQVKEPGKTEWVDVHAVYTAQNGTSNVFSASFLPVAAGSYEYRYAFSTDLGRTWVTSTSQTVNFVKGDDHTAPASAVSLKQPSQESGQVNLNWSVNGANDPYMAAIVRDGVIIEKLLDLSKMSYKDTNVTNGTAYSYEIHLYDKAGNVVKSNKVNVTPDLVMVKVTFKLNAPSYTEQGASISIPGSRNGWNTGAWTMTRGGAVTNDYEYTVEAQEGEVLTYKYVKNASWDQEGLADHTPSNPTDDDISYYGFGAPGTDMSVVVTNQGGNEMVIQDKILRWIDQPVVITSHADGQDVTTDTITLKGNAIKEGVLTINGESVTVNDDMTFSHTVKLASGENKLQIHIEPTEENKSGVFKNDGGAIAKNTKDIVFTVNKK</sequence>
<dbReference type="CDD" id="cd11338">
    <property type="entry name" value="AmyAc_CMD"/>
    <property type="match status" value="1"/>
</dbReference>
<dbReference type="InterPro" id="IPR054174">
    <property type="entry name" value="Alpha-amylase-like_C"/>
</dbReference>
<dbReference type="SUPFAM" id="SSF49452">
    <property type="entry name" value="Starch-binding domain-like"/>
    <property type="match status" value="1"/>
</dbReference>
<evidence type="ECO:0000256" key="5">
    <source>
        <dbReference type="SAM" id="SignalP"/>
    </source>
</evidence>
<accession>A0ABW2NTW1</accession>
<dbReference type="PANTHER" id="PTHR10357:SF210">
    <property type="entry name" value="MALTODEXTRIN GLUCOSIDASE"/>
    <property type="match status" value="1"/>
</dbReference>
<dbReference type="InterPro" id="IPR036116">
    <property type="entry name" value="FN3_sf"/>
</dbReference>
<evidence type="ECO:0000259" key="6">
    <source>
        <dbReference type="PROSITE" id="PS50853"/>
    </source>
</evidence>
<dbReference type="Gene3D" id="2.60.40.1180">
    <property type="entry name" value="Golgi alpha-mannosidase II"/>
    <property type="match status" value="1"/>
</dbReference>
<dbReference type="Proteomes" id="UP001596549">
    <property type="component" value="Unassembled WGS sequence"/>
</dbReference>
<gene>
    <name evidence="8" type="ORF">ACFQPF_07335</name>
</gene>
<feature type="domain" description="Fibronectin type-III" evidence="6">
    <location>
        <begin position="936"/>
        <end position="1024"/>
    </location>
</feature>
<dbReference type="PROSITE" id="PS51166">
    <property type="entry name" value="CBM20"/>
    <property type="match status" value="1"/>
</dbReference>
<dbReference type="InterPro" id="IPR045857">
    <property type="entry name" value="O16G_dom_2"/>
</dbReference>
<comment type="caution">
    <text evidence="8">The sequence shown here is derived from an EMBL/GenBank/DDBJ whole genome shotgun (WGS) entry which is preliminary data.</text>
</comment>
<evidence type="ECO:0000256" key="4">
    <source>
        <dbReference type="SAM" id="MobiDB-lite"/>
    </source>
</evidence>
<feature type="chain" id="PRO_5047029717" evidence="5">
    <location>
        <begin position="25"/>
        <end position="1450"/>
    </location>
</feature>
<keyword evidence="2" id="KW-0106">Calcium</keyword>
<dbReference type="Gene3D" id="3.90.400.10">
    <property type="entry name" value="Oligo-1,6-glucosidase, Domain 2"/>
    <property type="match status" value="1"/>
</dbReference>
<dbReference type="Pfam" id="PF22058">
    <property type="entry name" value="X25_BaPul_like"/>
    <property type="match status" value="2"/>
</dbReference>
<feature type="signal peptide" evidence="5">
    <location>
        <begin position="1"/>
        <end position="24"/>
    </location>
</feature>
<dbReference type="SMART" id="SM00060">
    <property type="entry name" value="FN3"/>
    <property type="match status" value="2"/>
</dbReference>
<evidence type="ECO:0000256" key="1">
    <source>
        <dbReference type="ARBA" id="ARBA00022801"/>
    </source>
</evidence>
<organism evidence="8 9">
    <name type="scientific">Fictibacillus iocasae</name>
    <dbReference type="NCBI Taxonomy" id="2715437"/>
    <lineage>
        <taxon>Bacteria</taxon>
        <taxon>Bacillati</taxon>
        <taxon>Bacillota</taxon>
        <taxon>Bacilli</taxon>
        <taxon>Bacillales</taxon>
        <taxon>Fictibacillaceae</taxon>
        <taxon>Fictibacillus</taxon>
    </lineage>
</organism>
<evidence type="ECO:0000256" key="3">
    <source>
        <dbReference type="ARBA" id="ARBA00023295"/>
    </source>
</evidence>
<dbReference type="PROSITE" id="PS50853">
    <property type="entry name" value="FN3"/>
    <property type="match status" value="1"/>
</dbReference>
<proteinExistence type="predicted"/>
<evidence type="ECO:0000313" key="9">
    <source>
        <dbReference type="Proteomes" id="UP001596549"/>
    </source>
</evidence>
<dbReference type="GO" id="GO:0016787">
    <property type="term" value="F:hydrolase activity"/>
    <property type="evidence" value="ECO:0007669"/>
    <property type="project" value="UniProtKB-KW"/>
</dbReference>
<dbReference type="SUPFAM" id="SSF51445">
    <property type="entry name" value="(Trans)glycosidases"/>
    <property type="match status" value="1"/>
</dbReference>
<dbReference type="Gene3D" id="2.60.40.10">
    <property type="entry name" value="Immunoglobulins"/>
    <property type="match status" value="7"/>
</dbReference>
<dbReference type="SUPFAM" id="SSF49265">
    <property type="entry name" value="Fibronectin type III"/>
    <property type="match status" value="1"/>
</dbReference>
<dbReference type="InterPro" id="IPR002044">
    <property type="entry name" value="CBM20"/>
</dbReference>
<dbReference type="InterPro" id="IPR003961">
    <property type="entry name" value="FN3_dom"/>
</dbReference>
<name>A0ABW2NTW1_9BACL</name>
<dbReference type="Pfam" id="PF09136">
    <property type="entry name" value="Glucodextran_B"/>
    <property type="match status" value="1"/>
</dbReference>
<dbReference type="SUPFAM" id="SSF51011">
    <property type="entry name" value="Glycosyl hydrolase domain"/>
    <property type="match status" value="1"/>
</dbReference>
<protein>
    <submittedName>
        <fullName evidence="8">Alpha-amylase family glycosyl hydrolase</fullName>
    </submittedName>
</protein>
<reference evidence="9" key="1">
    <citation type="journal article" date="2019" name="Int. J. Syst. Evol. Microbiol.">
        <title>The Global Catalogue of Microorganisms (GCM) 10K type strain sequencing project: providing services to taxonomists for standard genome sequencing and annotation.</title>
        <authorList>
            <consortium name="The Broad Institute Genomics Platform"/>
            <consortium name="The Broad Institute Genome Sequencing Center for Infectious Disease"/>
            <person name="Wu L."/>
            <person name="Ma J."/>
        </authorList>
    </citation>
    <scope>NUCLEOTIDE SEQUENCE [LARGE SCALE GENOMIC DNA]</scope>
    <source>
        <strain evidence="9">NBRC 106396</strain>
    </source>
</reference>
<keyword evidence="1 8" id="KW-0378">Hydrolase</keyword>
<dbReference type="SUPFAM" id="SSF81296">
    <property type="entry name" value="E set domains"/>
    <property type="match status" value="1"/>
</dbReference>
<dbReference type="CDD" id="cd12962">
    <property type="entry name" value="X25_BaPul_like"/>
    <property type="match status" value="2"/>
</dbReference>
<dbReference type="Pfam" id="PF22026">
    <property type="entry name" value="Alpha-amylase_C_2"/>
    <property type="match status" value="1"/>
</dbReference>
<evidence type="ECO:0000256" key="2">
    <source>
        <dbReference type="ARBA" id="ARBA00022837"/>
    </source>
</evidence>
<evidence type="ECO:0000259" key="7">
    <source>
        <dbReference type="PROSITE" id="PS51166"/>
    </source>
</evidence>
<feature type="region of interest" description="Disordered" evidence="4">
    <location>
        <begin position="397"/>
        <end position="431"/>
    </location>
</feature>
<dbReference type="InterPro" id="IPR014756">
    <property type="entry name" value="Ig_E-set"/>
</dbReference>
<keyword evidence="9" id="KW-1185">Reference proteome</keyword>
<dbReference type="Pfam" id="PF00128">
    <property type="entry name" value="Alpha-amylase"/>
    <property type="match status" value="1"/>
</dbReference>
<evidence type="ECO:0000313" key="8">
    <source>
        <dbReference type="EMBL" id="MFC7371484.1"/>
    </source>
</evidence>
<dbReference type="Gene3D" id="3.20.20.80">
    <property type="entry name" value="Glycosidases"/>
    <property type="match status" value="1"/>
</dbReference>
<dbReference type="SMART" id="SM01065">
    <property type="entry name" value="CBM_2"/>
    <property type="match status" value="2"/>
</dbReference>
<dbReference type="InterPro" id="IPR013784">
    <property type="entry name" value="Carb-bd-like_fold"/>
</dbReference>
<dbReference type="InterPro" id="IPR013783">
    <property type="entry name" value="Ig-like_fold"/>
</dbReference>
<dbReference type="InterPro" id="IPR017853">
    <property type="entry name" value="GH"/>
</dbReference>
<dbReference type="InterPro" id="IPR006047">
    <property type="entry name" value="GH13_cat_dom"/>
</dbReference>
<dbReference type="PANTHER" id="PTHR10357">
    <property type="entry name" value="ALPHA-AMYLASE FAMILY MEMBER"/>
    <property type="match status" value="1"/>
</dbReference>
<keyword evidence="5" id="KW-0732">Signal</keyword>